<protein>
    <submittedName>
        <fullName evidence="3">Alpha/beta fold hydrolase</fullName>
    </submittedName>
</protein>
<keyword evidence="4" id="KW-1185">Reference proteome</keyword>
<keyword evidence="3" id="KW-0378">Hydrolase</keyword>
<proteinExistence type="inferred from homology"/>
<dbReference type="PANTHER" id="PTHR11487:SF0">
    <property type="entry name" value="S-ACYL FATTY ACID SYNTHASE THIOESTERASE, MEDIUM CHAIN"/>
    <property type="match status" value="1"/>
</dbReference>
<dbReference type="PANTHER" id="PTHR11487">
    <property type="entry name" value="THIOESTERASE"/>
    <property type="match status" value="1"/>
</dbReference>
<dbReference type="Gene3D" id="3.40.50.1820">
    <property type="entry name" value="alpha/beta hydrolase"/>
    <property type="match status" value="1"/>
</dbReference>
<comment type="caution">
    <text evidence="3">The sequence shown here is derived from an EMBL/GenBank/DDBJ whole genome shotgun (WGS) entry which is preliminary data.</text>
</comment>
<name>A0ABV2YGK3_9ACTN</name>
<dbReference type="InterPro" id="IPR029058">
    <property type="entry name" value="AB_hydrolase_fold"/>
</dbReference>
<accession>A0ABV2YGK3</accession>
<comment type="similarity">
    <text evidence="1">Belongs to the thioesterase family.</text>
</comment>
<dbReference type="SUPFAM" id="SSF53474">
    <property type="entry name" value="alpha/beta-Hydrolases"/>
    <property type="match status" value="1"/>
</dbReference>
<organism evidence="3 4">
    <name type="scientific">Streptomyces fragilis</name>
    <dbReference type="NCBI Taxonomy" id="67301"/>
    <lineage>
        <taxon>Bacteria</taxon>
        <taxon>Bacillati</taxon>
        <taxon>Actinomycetota</taxon>
        <taxon>Actinomycetes</taxon>
        <taxon>Kitasatosporales</taxon>
        <taxon>Streptomycetaceae</taxon>
        <taxon>Streptomyces</taxon>
    </lineage>
</organism>
<evidence type="ECO:0000256" key="1">
    <source>
        <dbReference type="ARBA" id="ARBA00007169"/>
    </source>
</evidence>
<sequence length="253" mass="27567">MTERPQRTAWIRRFHSAAQDAPHVVFFPHGGAGATYFHPLSHALAPSVQALAVQYPGRQDRIAEPLVPDVGALADHIARELEPWADLPLVLFGHSLGSAVAFETAVRLERSGAKVRALIASARRAPSLATRRALPALESDREVLDILEMLRGDTGSPMPEDPAFLELVLPTVRNDFHASNHYRAPAGLRLRCPVTALAGESDPAVEVAEVERWSQHTTGAFRLRTFPGGHFYLDDRVEEIRAEITAAAGAVTT</sequence>
<dbReference type="Pfam" id="PF00975">
    <property type="entry name" value="Thioesterase"/>
    <property type="match status" value="1"/>
</dbReference>
<dbReference type="InterPro" id="IPR012223">
    <property type="entry name" value="TEII"/>
</dbReference>
<evidence type="ECO:0000313" key="3">
    <source>
        <dbReference type="EMBL" id="MEU3554863.1"/>
    </source>
</evidence>
<dbReference type="RefSeq" id="WP_108952476.1">
    <property type="nucleotide sequence ID" value="NZ_BEVZ01000002.1"/>
</dbReference>
<feature type="domain" description="Thioesterase" evidence="2">
    <location>
        <begin position="23"/>
        <end position="244"/>
    </location>
</feature>
<gene>
    <name evidence="3" type="ORF">AB0E65_11680</name>
</gene>
<dbReference type="EMBL" id="JBEZUR010000013">
    <property type="protein sequence ID" value="MEU3554863.1"/>
    <property type="molecule type" value="Genomic_DNA"/>
</dbReference>
<evidence type="ECO:0000313" key="4">
    <source>
        <dbReference type="Proteomes" id="UP001550850"/>
    </source>
</evidence>
<dbReference type="Proteomes" id="UP001550850">
    <property type="component" value="Unassembled WGS sequence"/>
</dbReference>
<reference evidence="3 4" key="1">
    <citation type="submission" date="2024-06" db="EMBL/GenBank/DDBJ databases">
        <title>The Natural Products Discovery Center: Release of the First 8490 Sequenced Strains for Exploring Actinobacteria Biosynthetic Diversity.</title>
        <authorList>
            <person name="Kalkreuter E."/>
            <person name="Kautsar S.A."/>
            <person name="Yang D."/>
            <person name="Bader C.D."/>
            <person name="Teijaro C.N."/>
            <person name="Fluegel L."/>
            <person name="Davis C.M."/>
            <person name="Simpson J.R."/>
            <person name="Lauterbach L."/>
            <person name="Steele A.D."/>
            <person name="Gui C."/>
            <person name="Meng S."/>
            <person name="Li G."/>
            <person name="Viehrig K."/>
            <person name="Ye F."/>
            <person name="Su P."/>
            <person name="Kiefer A.F."/>
            <person name="Nichols A."/>
            <person name="Cepeda A.J."/>
            <person name="Yan W."/>
            <person name="Fan B."/>
            <person name="Jiang Y."/>
            <person name="Adhikari A."/>
            <person name="Zheng C.-J."/>
            <person name="Schuster L."/>
            <person name="Cowan T.M."/>
            <person name="Smanski M.J."/>
            <person name="Chevrette M.G."/>
            <person name="De Carvalho L.P.S."/>
            <person name="Shen B."/>
        </authorList>
    </citation>
    <scope>NUCLEOTIDE SEQUENCE [LARGE SCALE GENOMIC DNA]</scope>
    <source>
        <strain evidence="3 4">NPDC038104</strain>
    </source>
</reference>
<dbReference type="GO" id="GO:0016787">
    <property type="term" value="F:hydrolase activity"/>
    <property type="evidence" value="ECO:0007669"/>
    <property type="project" value="UniProtKB-KW"/>
</dbReference>
<dbReference type="InterPro" id="IPR001031">
    <property type="entry name" value="Thioesterase"/>
</dbReference>
<evidence type="ECO:0000259" key="2">
    <source>
        <dbReference type="Pfam" id="PF00975"/>
    </source>
</evidence>